<dbReference type="InterPro" id="IPR001647">
    <property type="entry name" value="HTH_TetR"/>
</dbReference>
<dbReference type="SUPFAM" id="SSF46689">
    <property type="entry name" value="Homeodomain-like"/>
    <property type="match status" value="1"/>
</dbReference>
<dbReference type="GO" id="GO:0000976">
    <property type="term" value="F:transcription cis-regulatory region binding"/>
    <property type="evidence" value="ECO:0007669"/>
    <property type="project" value="TreeGrafter"/>
</dbReference>
<dbReference type="KEGG" id="rgu:A4W93_15855"/>
<accession>A0A1W6LAK9</accession>
<dbReference type="Gene3D" id="1.10.357.10">
    <property type="entry name" value="Tetracycline Repressor, domain 2"/>
    <property type="match status" value="1"/>
</dbReference>
<dbReference type="STRING" id="946333.A4W93_15855"/>
<proteinExistence type="predicted"/>
<evidence type="ECO:0000313" key="2">
    <source>
        <dbReference type="EMBL" id="ARN21254.1"/>
    </source>
</evidence>
<evidence type="ECO:0000313" key="3">
    <source>
        <dbReference type="Proteomes" id="UP000193427"/>
    </source>
</evidence>
<evidence type="ECO:0000256" key="1">
    <source>
        <dbReference type="ARBA" id="ARBA00023125"/>
    </source>
</evidence>
<reference evidence="2 3" key="1">
    <citation type="submission" date="2016-04" db="EMBL/GenBank/DDBJ databases">
        <title>Complete genome sequence of natural rubber-degrading, novel Gram-negative bacterium, Rhizobacter gummiphilus strain NS21.</title>
        <authorList>
            <person name="Tabata M."/>
            <person name="Kasai D."/>
            <person name="Fukuda M."/>
        </authorList>
    </citation>
    <scope>NUCLEOTIDE SEQUENCE [LARGE SCALE GENOMIC DNA]</scope>
    <source>
        <strain evidence="2 3">NS21</strain>
    </source>
</reference>
<gene>
    <name evidence="2" type="ORF">A4W93_15855</name>
</gene>
<keyword evidence="1" id="KW-0238">DNA-binding</keyword>
<dbReference type="EMBL" id="CP015118">
    <property type="protein sequence ID" value="ARN21254.1"/>
    <property type="molecule type" value="Genomic_DNA"/>
</dbReference>
<dbReference type="PROSITE" id="PS50977">
    <property type="entry name" value="HTH_TETR_2"/>
    <property type="match status" value="1"/>
</dbReference>
<name>A0A1W6LAK9_9BURK</name>
<dbReference type="AlphaFoldDB" id="A0A1W6LAK9"/>
<dbReference type="InterPro" id="IPR050109">
    <property type="entry name" value="HTH-type_TetR-like_transc_reg"/>
</dbReference>
<dbReference type="Pfam" id="PF00440">
    <property type="entry name" value="TetR_N"/>
    <property type="match status" value="1"/>
</dbReference>
<protein>
    <submittedName>
        <fullName evidence="2">Uncharacterized protein</fullName>
    </submittedName>
</protein>
<organism evidence="2 3">
    <name type="scientific">Piscinibacter gummiphilus</name>
    <dbReference type="NCBI Taxonomy" id="946333"/>
    <lineage>
        <taxon>Bacteria</taxon>
        <taxon>Pseudomonadati</taxon>
        <taxon>Pseudomonadota</taxon>
        <taxon>Betaproteobacteria</taxon>
        <taxon>Burkholderiales</taxon>
        <taxon>Sphaerotilaceae</taxon>
        <taxon>Piscinibacter</taxon>
    </lineage>
</organism>
<sequence>MTHSISQTKRARHRSPESQADFKQQLLAYAKQLYLEKGFEGMSIRALTEAFSMSPMSFYGYFESKHDLARHIWIDFFQELLGELLAAGQGKRSPVQVLSAHVHTFIAYWESHPDRYRMVYMADLRTEADQASMIKVGDHPVYKQLAVLARERVVACAYGKPVAERTVRLQCDLMLAKAVGYLHTVIAMRRYAIADREAFKKAMVKDIVNTVVEASDE</sequence>
<dbReference type="PANTHER" id="PTHR30055">
    <property type="entry name" value="HTH-TYPE TRANSCRIPTIONAL REGULATOR RUTR"/>
    <property type="match status" value="1"/>
</dbReference>
<keyword evidence="3" id="KW-1185">Reference proteome</keyword>
<dbReference type="PANTHER" id="PTHR30055:SF212">
    <property type="entry name" value="TETR-FAMILY FAMILY TRANSCRIPTIONAL REGULATOR"/>
    <property type="match status" value="1"/>
</dbReference>
<dbReference type="Proteomes" id="UP000193427">
    <property type="component" value="Chromosome"/>
</dbReference>
<dbReference type="GO" id="GO:0003700">
    <property type="term" value="F:DNA-binding transcription factor activity"/>
    <property type="evidence" value="ECO:0007669"/>
    <property type="project" value="TreeGrafter"/>
</dbReference>
<dbReference type="RefSeq" id="WP_169726549.1">
    <property type="nucleotide sequence ID" value="NZ_BSPR01000004.1"/>
</dbReference>
<dbReference type="InterPro" id="IPR009057">
    <property type="entry name" value="Homeodomain-like_sf"/>
</dbReference>